<name>A0ACB0YTG6_MELEN</name>
<accession>A0ACB0YTG6</accession>
<sequence>MYPACGQPQWSELLCCLKCKTIFSNDVLPVNLGCGHLMCLRCTKTKNIVCPLDKSLVASSAKFHYINGPILSIISGLKRNDFDWLNDTLKSFNGKKGFTNLNEIEIILYSLVEYLYKVNSEKGATVSSNRISRTIQRKLLSLLCANLLKEEGREQIIQTIRSMSERIISELVLHIQNNSNLSSSLWSAVRSRGCQFLGPGLQEDVLKLVRHALLNGEKIARKTLVLFVVDTLIHEYPTISKTCVGHVVQLLYRASCFNVIKRDGQSSLMNLKDQFRDYDALRAEHDAQIVQIAMEAGLRISPDQWSSLLYGDSRHRAHMQSICDRLSQNSLTHAVDELRKLVSQQPKEKELFDIINIFGHFDELSALLDIKSPDFGNMEKSLGHLNSILLIYSKFVQSRNLGRERRLELVSNENRQYNGDNTDRPLQTFLNFRPPRLWSPAASIEVDCRPQPPPMPIMSQPPSLANYLVESAFAMPMGSPPNFISPPLAPPLNLSPNGLFPFGAMRCGEGNCLVGSPQRDSIENLPATFLPVLPVPQKIDSSEPLPVSNTPFILNQSSSPTLYNGSGPSIIVFNGNSNPEYTLDNNPSTQTFNNQAVNNNGTNGGGVLLSSSPPTYHLGSNNLVQVPPPSQFSIPIQQPSSLILYGSTPPNPSAFGSPPLLFPHWFFCLNI</sequence>
<dbReference type="Proteomes" id="UP001497535">
    <property type="component" value="Unassembled WGS sequence"/>
</dbReference>
<keyword evidence="2" id="KW-1185">Reference proteome</keyword>
<protein>
    <submittedName>
        <fullName evidence="1">Uncharacterized protein</fullName>
    </submittedName>
</protein>
<dbReference type="EMBL" id="CAVMJV010000018">
    <property type="protein sequence ID" value="CAK5061657.1"/>
    <property type="molecule type" value="Genomic_DNA"/>
</dbReference>
<evidence type="ECO:0000313" key="2">
    <source>
        <dbReference type="Proteomes" id="UP001497535"/>
    </source>
</evidence>
<gene>
    <name evidence="1" type="ORF">MENTE1834_LOCUS16291</name>
</gene>
<organism evidence="1 2">
    <name type="scientific">Meloidogyne enterolobii</name>
    <name type="common">Root-knot nematode worm</name>
    <name type="synonym">Meloidogyne mayaguensis</name>
    <dbReference type="NCBI Taxonomy" id="390850"/>
    <lineage>
        <taxon>Eukaryota</taxon>
        <taxon>Metazoa</taxon>
        <taxon>Ecdysozoa</taxon>
        <taxon>Nematoda</taxon>
        <taxon>Chromadorea</taxon>
        <taxon>Rhabditida</taxon>
        <taxon>Tylenchina</taxon>
        <taxon>Tylenchomorpha</taxon>
        <taxon>Tylenchoidea</taxon>
        <taxon>Meloidogynidae</taxon>
        <taxon>Meloidogyninae</taxon>
        <taxon>Meloidogyne</taxon>
    </lineage>
</organism>
<comment type="caution">
    <text evidence="1">The sequence shown here is derived from an EMBL/GenBank/DDBJ whole genome shotgun (WGS) entry which is preliminary data.</text>
</comment>
<reference evidence="1" key="1">
    <citation type="submission" date="2023-11" db="EMBL/GenBank/DDBJ databases">
        <authorList>
            <person name="Poullet M."/>
        </authorList>
    </citation>
    <scope>NUCLEOTIDE SEQUENCE</scope>
    <source>
        <strain evidence="1">E1834</strain>
    </source>
</reference>
<proteinExistence type="predicted"/>
<evidence type="ECO:0000313" key="1">
    <source>
        <dbReference type="EMBL" id="CAK5061657.1"/>
    </source>
</evidence>